<keyword evidence="3" id="KW-0040">ANK repeat</keyword>
<dbReference type="InterPro" id="IPR025875">
    <property type="entry name" value="Leu-rich_rpt_4"/>
</dbReference>
<keyword evidence="5" id="KW-1185">Reference proteome</keyword>
<dbReference type="PROSITE" id="PS51450">
    <property type="entry name" value="LRR"/>
    <property type="match status" value="2"/>
</dbReference>
<comment type="caution">
    <text evidence="4">The sequence shown here is derived from an EMBL/GenBank/DDBJ whole genome shotgun (WGS) entry which is preliminary data.</text>
</comment>
<dbReference type="Proteomes" id="UP000692954">
    <property type="component" value="Unassembled WGS sequence"/>
</dbReference>
<sequence>MNQACQYVESSQSDMYNESEFDEHQRGINQAFFNQKSLEDKIQFSNLNINQPLDLKTPAETIQEYLFTDEKLEVQGKGLNNTHLSFGKFLNLKLLDLTKCKLYQIPEDIKLMVNLQKLYLSSNLLTFIPSFLESLKFLEILDLSFNQLQSINLHLKSLRQLNISSNNFDQPYLYPLEVLCLQMNPISYLPKGFEKTIKNMNQLEFDWFKYCKPPLPMKLNLLKYSSIQQKLMIALKQNQLNFLDFVKLLSVNDQNFSGTDYKERNLFCQAGLNDDIGALYGLYQIIPYDINKTDFDNNTPLTVCYLDGKQRSVSLLKSFGATFSLNAIHQISQRADIQNLRYILSTHHNQEAVIMHRNIDGNTPLHQVMMNFDKHENSSDFAKILLYYGSDPNQENYDGSTPLDAAIKKQQIKAIKFGYEYNQTKRLNNKNAQLFEFAHISTNSGQSLCHTAISIGNLEIIEFLLTINCDFFSINKFNRLPRYFATQSLIYLKNTRKIENRYIFLNIIRERSLLEQQEKNVYQMKTRIEKNMVQRHHNMVQKHLDQEEIEDIEDIDEMESYNEISLQVGSECLVRETAAESAPIFQKSNRFNDISLTIKKNLQSNYVQDCKDELPEILKQLRNGNLVLSIQRLKSILQNENLSVSERIKYKNQINYLKFKFKKQRFELKALIAQDVLLVLNEYQLCNVSNEMKIRHLKELQQFIIDQNKHEISQALQIIQKRKITCSSFDLNRDLKISNISQINDLRLRLSSNLIYDINNYASSLSLSQNQLFNWLYPCNSKTEKILEQTNIFSLQNYEYLQQMKFKRRKIFPEINEDLKIEKDMFEHHSLPQNQIMSNANLFCNSKRLL</sequence>
<dbReference type="InterPro" id="IPR002110">
    <property type="entry name" value="Ankyrin_rpt"/>
</dbReference>
<keyword evidence="1" id="KW-0433">Leucine-rich repeat</keyword>
<dbReference type="InterPro" id="IPR001611">
    <property type="entry name" value="Leu-rich_rpt"/>
</dbReference>
<dbReference type="OrthoDB" id="660555at2759"/>
<dbReference type="PANTHER" id="PTHR24198">
    <property type="entry name" value="ANKYRIN REPEAT AND PROTEIN KINASE DOMAIN-CONTAINING PROTEIN"/>
    <property type="match status" value="1"/>
</dbReference>
<evidence type="ECO:0000256" key="3">
    <source>
        <dbReference type="PROSITE-ProRule" id="PRU00023"/>
    </source>
</evidence>
<dbReference type="Pfam" id="PF12799">
    <property type="entry name" value="LRR_4"/>
    <property type="match status" value="1"/>
</dbReference>
<evidence type="ECO:0000313" key="5">
    <source>
        <dbReference type="Proteomes" id="UP000692954"/>
    </source>
</evidence>
<reference evidence="4" key="1">
    <citation type="submission" date="2021-01" db="EMBL/GenBank/DDBJ databases">
        <authorList>
            <consortium name="Genoscope - CEA"/>
            <person name="William W."/>
        </authorList>
    </citation>
    <scope>NUCLEOTIDE SEQUENCE</scope>
</reference>
<dbReference type="PROSITE" id="PS50088">
    <property type="entry name" value="ANK_REPEAT"/>
    <property type="match status" value="1"/>
</dbReference>
<accession>A0A8S1PPR9</accession>
<keyword evidence="2" id="KW-0677">Repeat</keyword>
<dbReference type="SMART" id="SM00369">
    <property type="entry name" value="LRR_TYP"/>
    <property type="match status" value="4"/>
</dbReference>
<evidence type="ECO:0000313" key="4">
    <source>
        <dbReference type="EMBL" id="CAD8105031.1"/>
    </source>
</evidence>
<protein>
    <submittedName>
        <fullName evidence="4">Uncharacterized protein</fullName>
    </submittedName>
</protein>
<organism evidence="4 5">
    <name type="scientific">Paramecium sonneborni</name>
    <dbReference type="NCBI Taxonomy" id="65129"/>
    <lineage>
        <taxon>Eukaryota</taxon>
        <taxon>Sar</taxon>
        <taxon>Alveolata</taxon>
        <taxon>Ciliophora</taxon>
        <taxon>Intramacronucleata</taxon>
        <taxon>Oligohymenophorea</taxon>
        <taxon>Peniculida</taxon>
        <taxon>Parameciidae</taxon>
        <taxon>Paramecium</taxon>
    </lineage>
</organism>
<dbReference type="EMBL" id="CAJJDN010000083">
    <property type="protein sequence ID" value="CAD8105031.1"/>
    <property type="molecule type" value="Genomic_DNA"/>
</dbReference>
<name>A0A8S1PPR9_9CILI</name>
<dbReference type="Pfam" id="PF00023">
    <property type="entry name" value="Ank"/>
    <property type="match status" value="1"/>
</dbReference>
<dbReference type="SMART" id="SM00248">
    <property type="entry name" value="ANK"/>
    <property type="match status" value="4"/>
</dbReference>
<gene>
    <name evidence="4" type="ORF">PSON_ATCC_30995.1.T0830152</name>
</gene>
<dbReference type="PANTHER" id="PTHR24198:SF165">
    <property type="entry name" value="ANKYRIN REPEAT-CONTAINING PROTEIN-RELATED"/>
    <property type="match status" value="1"/>
</dbReference>
<dbReference type="AlphaFoldDB" id="A0A8S1PPR9"/>
<proteinExistence type="predicted"/>
<evidence type="ECO:0000256" key="1">
    <source>
        <dbReference type="ARBA" id="ARBA00022614"/>
    </source>
</evidence>
<evidence type="ECO:0000256" key="2">
    <source>
        <dbReference type="ARBA" id="ARBA00022737"/>
    </source>
</evidence>
<dbReference type="InterPro" id="IPR003591">
    <property type="entry name" value="Leu-rich_rpt_typical-subtyp"/>
</dbReference>
<feature type="repeat" description="ANK" evidence="3">
    <location>
        <begin position="360"/>
        <end position="397"/>
    </location>
</feature>